<dbReference type="InterPro" id="IPR000850">
    <property type="entry name" value="Adenylat/UMP-CMP_kin"/>
</dbReference>
<dbReference type="InterPro" id="IPR032675">
    <property type="entry name" value="LRR_dom_sf"/>
</dbReference>
<dbReference type="GO" id="GO:0006139">
    <property type="term" value="P:nucleobase-containing compound metabolic process"/>
    <property type="evidence" value="ECO:0007669"/>
    <property type="project" value="InterPro"/>
</dbReference>
<dbReference type="WBParaSite" id="TTAC_0000033901-mRNA-1">
    <property type="protein sequence ID" value="TTAC_0000033901-mRNA-1"/>
    <property type="gene ID" value="TTAC_0000033901"/>
</dbReference>
<dbReference type="InterPro" id="IPR057207">
    <property type="entry name" value="FBXL15_LRR"/>
</dbReference>
<dbReference type="Gene3D" id="3.40.50.300">
    <property type="entry name" value="P-loop containing nucleotide triphosphate hydrolases"/>
    <property type="match status" value="2"/>
</dbReference>
<dbReference type="EMBL" id="UYWX01000026">
    <property type="protein sequence ID" value="VDM16274.1"/>
    <property type="molecule type" value="Genomic_DNA"/>
</dbReference>
<dbReference type="Gene3D" id="3.80.10.10">
    <property type="entry name" value="Ribonuclease Inhibitor"/>
    <property type="match status" value="1"/>
</dbReference>
<sequence length="785" mass="88921">MATVVNVLMPAATVTMLFTVEPSIFILGPPCVGKYTLGKHVARKLNCVHIPVRELRQAAEDNLIRQNNEGSIFYADYLRRRISEKDCKTTGYVLTGFPGTGEEGKALQIFGIFPEKIIVLDAPDNVLRDRAREKVIDRLTKEPYHKLYNPPSDPEIESRLVSADDTSEIDRRIAEFRHHFIAVGQMYADSIVNLRGDQPLSDLYSQALCILSRPVRNPAMWTPRVLLLGFSGSGRKTIARKLTKRYELIPVHCGSIIRREVIRDTKLGKAMKIYVDAHSSVPDEMVVKLLQARLSELDCALKGWVLFGFPRTRQQAQMLDEADLAPNRVFFLNISHIDAAARLNMRRVDMVTGSRYDLCRALPFPSPSPVLECTVGRVGRPPGMAECEVSLKLTRHAGHRDELVEYYGPRAFSVDAEREEEAARINPLANFKDAEKVVLEEYFQRHHIMEIFEIFFYLTPIDFARCALVNQAWKVAVDLNAAASVLDLSKIPNCSFMSICSATDSMLLKLLHQRKKKVRKVSLANCSLLTASGLAALALCSNLQNINLTNCPNVTMEDQMIERLMKLENLRCLNLSHCYRLTDKCATLICGSRYANRLQELYLAYCYELTNNGVSALMKSLEGCIALTDEAMIGVRNCKNMRWINFSRTRLSDTVLEWCTNLPRLASINLSGCQHISDRGLIQMSTQLNEIEILRLSGCRVRMQPYSLNPTFKRITTKGIETVISRSKGIQTLDLSLLKTVRIQLRDNSLGYRFSFEEHLESLPLSTRFEDYQMYQSNVSHFIGV</sequence>
<protein>
    <submittedName>
        <fullName evidence="7">Adenylate kinase 8</fullName>
    </submittedName>
</protein>
<evidence type="ECO:0000259" key="4">
    <source>
        <dbReference type="Pfam" id="PF25372"/>
    </source>
</evidence>
<gene>
    <name evidence="5" type="ORF">TTAC_LOCUS340</name>
</gene>
<dbReference type="InterPro" id="IPR027417">
    <property type="entry name" value="P-loop_NTPase"/>
</dbReference>
<keyword evidence="6" id="KW-1185">Reference proteome</keyword>
<name>A0A0R3WIC2_HYDTA</name>
<dbReference type="SUPFAM" id="SSF52047">
    <property type="entry name" value="RNI-like"/>
    <property type="match status" value="1"/>
</dbReference>
<evidence type="ECO:0000313" key="5">
    <source>
        <dbReference type="EMBL" id="VDM16274.1"/>
    </source>
</evidence>
<evidence type="ECO:0000256" key="1">
    <source>
        <dbReference type="ARBA" id="ARBA00022679"/>
    </source>
</evidence>
<dbReference type="Proteomes" id="UP000274429">
    <property type="component" value="Unassembled WGS sequence"/>
</dbReference>
<dbReference type="GO" id="GO:0019205">
    <property type="term" value="F:nucleobase-containing compound kinase activity"/>
    <property type="evidence" value="ECO:0007669"/>
    <property type="project" value="InterPro"/>
</dbReference>
<dbReference type="SUPFAM" id="SSF52540">
    <property type="entry name" value="P-loop containing nucleoside triphosphate hydrolases"/>
    <property type="match status" value="2"/>
</dbReference>
<reference evidence="5 6" key="2">
    <citation type="submission" date="2018-11" db="EMBL/GenBank/DDBJ databases">
        <authorList>
            <consortium name="Pathogen Informatics"/>
        </authorList>
    </citation>
    <scope>NUCLEOTIDE SEQUENCE [LARGE SCALE GENOMIC DNA]</scope>
</reference>
<dbReference type="CDD" id="cd01428">
    <property type="entry name" value="ADK"/>
    <property type="match status" value="1"/>
</dbReference>
<keyword evidence="1" id="KW-0808">Transferase</keyword>
<dbReference type="PANTHER" id="PTHR23359">
    <property type="entry name" value="NUCLEOTIDE KINASE"/>
    <property type="match status" value="1"/>
</dbReference>
<dbReference type="STRING" id="6205.A0A0R3WIC2"/>
<proteinExistence type="predicted"/>
<dbReference type="InterPro" id="IPR006553">
    <property type="entry name" value="Leu-rich_rpt_Cys-con_subtyp"/>
</dbReference>
<reference evidence="7" key="1">
    <citation type="submission" date="2017-02" db="UniProtKB">
        <authorList>
            <consortium name="WormBaseParasite"/>
        </authorList>
    </citation>
    <scope>IDENTIFICATION</scope>
</reference>
<dbReference type="PRINTS" id="PR00094">
    <property type="entry name" value="ADENYLTKNASE"/>
</dbReference>
<feature type="domain" description="F-box/LRR-repeat protein 15-like leucin rich repeat" evidence="4">
    <location>
        <begin position="511"/>
        <end position="620"/>
    </location>
</feature>
<evidence type="ECO:0000256" key="2">
    <source>
        <dbReference type="ARBA" id="ARBA00022741"/>
    </source>
</evidence>
<keyword evidence="3" id="KW-0418">Kinase</keyword>
<organism evidence="7">
    <name type="scientific">Hydatigena taeniaeformis</name>
    <name type="common">Feline tapeworm</name>
    <name type="synonym">Taenia taeniaeformis</name>
    <dbReference type="NCBI Taxonomy" id="6205"/>
    <lineage>
        <taxon>Eukaryota</taxon>
        <taxon>Metazoa</taxon>
        <taxon>Spiralia</taxon>
        <taxon>Lophotrochozoa</taxon>
        <taxon>Platyhelminthes</taxon>
        <taxon>Cestoda</taxon>
        <taxon>Eucestoda</taxon>
        <taxon>Cyclophyllidea</taxon>
        <taxon>Taeniidae</taxon>
        <taxon>Hydatigera</taxon>
    </lineage>
</organism>
<dbReference type="OrthoDB" id="522106at2759"/>
<evidence type="ECO:0000313" key="7">
    <source>
        <dbReference type="WBParaSite" id="TTAC_0000033901-mRNA-1"/>
    </source>
</evidence>
<dbReference type="GO" id="GO:0005524">
    <property type="term" value="F:ATP binding"/>
    <property type="evidence" value="ECO:0007669"/>
    <property type="project" value="InterPro"/>
</dbReference>
<feature type="domain" description="F-box/LRR-repeat protein 15-like leucin rich repeat" evidence="4">
    <location>
        <begin position="622"/>
        <end position="738"/>
    </location>
</feature>
<accession>A0A0R3WIC2</accession>
<evidence type="ECO:0000313" key="6">
    <source>
        <dbReference type="Proteomes" id="UP000274429"/>
    </source>
</evidence>
<evidence type="ECO:0000256" key="3">
    <source>
        <dbReference type="ARBA" id="ARBA00022777"/>
    </source>
</evidence>
<dbReference type="Pfam" id="PF25372">
    <property type="entry name" value="DUF7885"/>
    <property type="match status" value="2"/>
</dbReference>
<dbReference type="AlphaFoldDB" id="A0A0R3WIC2"/>
<keyword evidence="2" id="KW-0547">Nucleotide-binding</keyword>
<dbReference type="Pfam" id="PF00406">
    <property type="entry name" value="ADK"/>
    <property type="match status" value="1"/>
</dbReference>
<dbReference type="SMART" id="SM00367">
    <property type="entry name" value="LRR_CC"/>
    <property type="match status" value="4"/>
</dbReference>